<accession>A0A2A4YVT9</accession>
<reference evidence="4" key="2">
    <citation type="journal article" date="2018" name="ISME J.">
        <title>A dynamic microbial community with high functional redundancy inhabits the cold, oxic subseafloor aquifer.</title>
        <authorList>
            <person name="Tully B.J."/>
            <person name="Wheat C.G."/>
            <person name="Glazer B.T."/>
            <person name="Huber J.A."/>
        </authorList>
    </citation>
    <scope>NUCLEOTIDE SEQUENCE</scope>
    <source>
        <strain evidence="4">NORP83</strain>
    </source>
</reference>
<dbReference type="PANTHER" id="PTHR33542">
    <property type="entry name" value="SIROHYDROCHLORIN FERROCHELATASE, CHLOROPLASTIC"/>
    <property type="match status" value="1"/>
</dbReference>
<dbReference type="InterPro" id="IPR050963">
    <property type="entry name" value="Sirohydro_Cobaltochel/CbiX"/>
</dbReference>
<dbReference type="Gene3D" id="3.40.50.1400">
    <property type="match status" value="2"/>
</dbReference>
<protein>
    <submittedName>
        <fullName evidence="4">Sirohydrochlorin chelatase</fullName>
    </submittedName>
</protein>
<evidence type="ECO:0000313" key="4">
    <source>
        <dbReference type="EMBL" id="PCI98619.1"/>
    </source>
</evidence>
<reference key="1">
    <citation type="submission" date="2017-08" db="EMBL/GenBank/DDBJ databases">
        <title>A dynamic microbial community with high functional redundancy inhabits the cold, oxic subseafloor aquifer.</title>
        <authorList>
            <person name="Tully B.J."/>
            <person name="Wheat C.G."/>
            <person name="Glazer B.T."/>
            <person name="Huber J.A."/>
        </authorList>
    </citation>
    <scope>NUCLEOTIDE SEQUENCE [LARGE SCALE GENOMIC DNA]</scope>
</reference>
<gene>
    <name evidence="4" type="ORF">COB13_13235</name>
</gene>
<keyword evidence="1" id="KW-0479">Metal-binding</keyword>
<dbReference type="PANTHER" id="PTHR33542:SF3">
    <property type="entry name" value="SIROHYDROCHLORIN FERROCHELATASE, CHLOROPLASTIC"/>
    <property type="match status" value="1"/>
</dbReference>
<name>A0A2A4YVT9_9PROT</name>
<dbReference type="CDD" id="cd03414">
    <property type="entry name" value="CbiX_SirB_C"/>
    <property type="match status" value="1"/>
</dbReference>
<dbReference type="GO" id="GO:0016829">
    <property type="term" value="F:lyase activity"/>
    <property type="evidence" value="ECO:0007669"/>
    <property type="project" value="UniProtKB-KW"/>
</dbReference>
<organism evidence="4">
    <name type="scientific">OCS116 cluster bacterium</name>
    <dbReference type="NCBI Taxonomy" id="2030921"/>
    <lineage>
        <taxon>Bacteria</taxon>
        <taxon>Pseudomonadati</taxon>
        <taxon>Pseudomonadota</taxon>
        <taxon>Alphaproteobacteria</taxon>
        <taxon>OCS116 cluster</taxon>
    </lineage>
</organism>
<dbReference type="SUPFAM" id="SSF53800">
    <property type="entry name" value="Chelatase"/>
    <property type="match status" value="1"/>
</dbReference>
<evidence type="ECO:0000256" key="1">
    <source>
        <dbReference type="ARBA" id="ARBA00022723"/>
    </source>
</evidence>
<dbReference type="AlphaFoldDB" id="A0A2A4YVT9"/>
<keyword evidence="2" id="KW-0456">Lyase</keyword>
<evidence type="ECO:0000256" key="3">
    <source>
        <dbReference type="SAM" id="MobiDB-lite"/>
    </source>
</evidence>
<dbReference type="Pfam" id="PF01903">
    <property type="entry name" value="CbiX"/>
    <property type="match status" value="2"/>
</dbReference>
<dbReference type="InterPro" id="IPR002762">
    <property type="entry name" value="CbiX-like"/>
</dbReference>
<comment type="caution">
    <text evidence="4">The sequence shown here is derived from an EMBL/GenBank/DDBJ whole genome shotgun (WGS) entry which is preliminary data.</text>
</comment>
<feature type="compositionally biased region" description="Basic and acidic residues" evidence="3">
    <location>
        <begin position="310"/>
        <end position="329"/>
    </location>
</feature>
<dbReference type="CDD" id="cd03416">
    <property type="entry name" value="CbiX_SirB_N"/>
    <property type="match status" value="1"/>
</dbReference>
<sequence>MQNLELDHQIPQAFLDSLQKRILAEPQKTGIMICGHGSRDLGAVAEFSKLSQAIAQNLPDIPVDYGYLEFATPIIKTGLKNLQDQGVTRVLAIPGMLFAAGHAKNDIPSVLNTYAAQNNLQIDYGRDLSIDTKMIRAASDRVNQAILKAGDHISNDDTLLMVIGRGASDPDANSNVQKVMRLLWEGLGLGWGEVGYSGVTFPLVQPALEHAVKLGYKRIITFPYFLFTGILVDRIYAYHDKVAAQYPDIEFVKAPYLNDHPLVIETFLHRLLEILDGDNAMNCGLCKYREQVLGFEDQIGLPQESHHHHVEGINDADSHDHSHSHDHNHAHDHHHHPYPHADHPHGPNTLDSDIA</sequence>
<feature type="region of interest" description="Disordered" evidence="3">
    <location>
        <begin position="304"/>
        <end position="355"/>
    </location>
</feature>
<evidence type="ECO:0000256" key="2">
    <source>
        <dbReference type="ARBA" id="ARBA00023239"/>
    </source>
</evidence>
<proteinExistence type="predicted"/>
<dbReference type="EMBL" id="NVUS01000020">
    <property type="protein sequence ID" value="PCI98619.1"/>
    <property type="molecule type" value="Genomic_DNA"/>
</dbReference>
<dbReference type="GO" id="GO:0046872">
    <property type="term" value="F:metal ion binding"/>
    <property type="evidence" value="ECO:0007669"/>
    <property type="project" value="UniProtKB-KW"/>
</dbReference>